<gene>
    <name evidence="7" type="ORF">IFM89_039987</name>
</gene>
<evidence type="ECO:0000256" key="4">
    <source>
        <dbReference type="ARBA" id="ARBA00013068"/>
    </source>
</evidence>
<dbReference type="UniPathway" id="UPA00109">
    <property type="reaction ID" value="UER00183"/>
</dbReference>
<evidence type="ECO:0000256" key="6">
    <source>
        <dbReference type="ARBA" id="ARBA00023239"/>
    </source>
</evidence>
<dbReference type="InterPro" id="IPR000741">
    <property type="entry name" value="FBA_I"/>
</dbReference>
<name>A0A835LGT2_9MAGN</name>
<dbReference type="AlphaFoldDB" id="A0A835LGT2"/>
<dbReference type="Gene3D" id="3.20.20.70">
    <property type="entry name" value="Aldolase class I"/>
    <property type="match status" value="1"/>
</dbReference>
<dbReference type="InterPro" id="IPR013785">
    <property type="entry name" value="Aldolase_TIM"/>
</dbReference>
<keyword evidence="5" id="KW-0324">Glycolysis</keyword>
<evidence type="ECO:0000313" key="8">
    <source>
        <dbReference type="Proteomes" id="UP000631114"/>
    </source>
</evidence>
<dbReference type="OrthoDB" id="36455at2759"/>
<evidence type="ECO:0000313" key="7">
    <source>
        <dbReference type="EMBL" id="KAF9586796.1"/>
    </source>
</evidence>
<keyword evidence="6" id="KW-0456">Lyase</keyword>
<comment type="caution">
    <text evidence="7">The sequence shown here is derived from an EMBL/GenBank/DDBJ whole genome shotgun (WGS) entry which is preliminary data.</text>
</comment>
<evidence type="ECO:0000256" key="2">
    <source>
        <dbReference type="ARBA" id="ARBA00004714"/>
    </source>
</evidence>
<evidence type="ECO:0000256" key="5">
    <source>
        <dbReference type="ARBA" id="ARBA00023152"/>
    </source>
</evidence>
<comment type="catalytic activity">
    <reaction evidence="1">
        <text>beta-D-fructose 1,6-bisphosphate = D-glyceraldehyde 3-phosphate + dihydroxyacetone phosphate</text>
        <dbReference type="Rhea" id="RHEA:14729"/>
        <dbReference type="ChEBI" id="CHEBI:32966"/>
        <dbReference type="ChEBI" id="CHEBI:57642"/>
        <dbReference type="ChEBI" id="CHEBI:59776"/>
        <dbReference type="EC" id="4.1.2.13"/>
    </reaction>
</comment>
<evidence type="ECO:0000256" key="3">
    <source>
        <dbReference type="ARBA" id="ARBA00010387"/>
    </source>
</evidence>
<dbReference type="GO" id="GO:0004332">
    <property type="term" value="F:fructose-bisphosphate aldolase activity"/>
    <property type="evidence" value="ECO:0007669"/>
    <property type="project" value="UniProtKB-EC"/>
</dbReference>
<keyword evidence="8" id="KW-1185">Reference proteome</keyword>
<comment type="pathway">
    <text evidence="2">Carbohydrate degradation; glycolysis; D-glyceraldehyde 3-phosphate and glycerone phosphate from D-glucose: step 4/4.</text>
</comment>
<protein>
    <recommendedName>
        <fullName evidence="4">fructose-bisphosphate aldolase</fullName>
        <ecNumber evidence="4">4.1.2.13</ecNumber>
    </recommendedName>
</protein>
<dbReference type="EC" id="4.1.2.13" evidence="4"/>
<dbReference type="SUPFAM" id="SSF51569">
    <property type="entry name" value="Aldolase"/>
    <property type="match status" value="1"/>
</dbReference>
<organism evidence="7 8">
    <name type="scientific">Coptis chinensis</name>
    <dbReference type="NCBI Taxonomy" id="261450"/>
    <lineage>
        <taxon>Eukaryota</taxon>
        <taxon>Viridiplantae</taxon>
        <taxon>Streptophyta</taxon>
        <taxon>Embryophyta</taxon>
        <taxon>Tracheophyta</taxon>
        <taxon>Spermatophyta</taxon>
        <taxon>Magnoliopsida</taxon>
        <taxon>Ranunculales</taxon>
        <taxon>Ranunculaceae</taxon>
        <taxon>Coptidoideae</taxon>
        <taxon>Coptis</taxon>
    </lineage>
</organism>
<sequence>MNGLNLVDRGPKARGKRESNRLALQGKGVREAGGKAKSKSLFWMNSLPMYTPRKENGFVPIVEREILVDGSHDIDRCVDVDRASTACYKALNDHKVLLKGTLLKPNMVTQCQEGSPSRSFPDRSVCLATNNAPNAPLRWCSCR</sequence>
<dbReference type="EMBL" id="JADFTS010000102">
    <property type="protein sequence ID" value="KAF9586796.1"/>
    <property type="molecule type" value="Genomic_DNA"/>
</dbReference>
<accession>A0A835LGT2</accession>
<proteinExistence type="inferred from homology"/>
<reference evidence="7 8" key="1">
    <citation type="submission" date="2020-10" db="EMBL/GenBank/DDBJ databases">
        <title>The Coptis chinensis genome and diversification of protoberbering-type alkaloids.</title>
        <authorList>
            <person name="Wang B."/>
            <person name="Shu S."/>
            <person name="Song C."/>
            <person name="Liu Y."/>
        </authorList>
    </citation>
    <scope>NUCLEOTIDE SEQUENCE [LARGE SCALE GENOMIC DNA]</scope>
    <source>
        <strain evidence="7">HL-2020</strain>
        <tissue evidence="7">Leaf</tissue>
    </source>
</reference>
<comment type="similarity">
    <text evidence="3">Belongs to the class I fructose-bisphosphate aldolase family.</text>
</comment>
<dbReference type="PANTHER" id="PTHR11627">
    <property type="entry name" value="FRUCTOSE-BISPHOSPHATE ALDOLASE"/>
    <property type="match status" value="1"/>
</dbReference>
<dbReference type="Proteomes" id="UP000631114">
    <property type="component" value="Unassembled WGS sequence"/>
</dbReference>
<dbReference type="Pfam" id="PF00274">
    <property type="entry name" value="Glycolytic"/>
    <property type="match status" value="1"/>
</dbReference>
<evidence type="ECO:0000256" key="1">
    <source>
        <dbReference type="ARBA" id="ARBA00000441"/>
    </source>
</evidence>
<dbReference type="GO" id="GO:0006096">
    <property type="term" value="P:glycolytic process"/>
    <property type="evidence" value="ECO:0007669"/>
    <property type="project" value="UniProtKB-UniPathway"/>
</dbReference>